<dbReference type="Pfam" id="PF04977">
    <property type="entry name" value="DivIC"/>
    <property type="match status" value="1"/>
</dbReference>
<feature type="region of interest" description="Disordered" evidence="1">
    <location>
        <begin position="1"/>
        <end position="27"/>
    </location>
</feature>
<evidence type="ECO:0000256" key="2">
    <source>
        <dbReference type="SAM" id="Phobius"/>
    </source>
</evidence>
<dbReference type="OrthoDB" id="2151746at2"/>
<dbReference type="PANTHER" id="PTHR40027">
    <property type="entry name" value="CELL DIVISION PROTEIN DIVIC"/>
    <property type="match status" value="1"/>
</dbReference>
<dbReference type="Proteomes" id="UP000234653">
    <property type="component" value="Chromosome"/>
</dbReference>
<sequence length="131" mass="15176">MEVHKLNSNVSVLKPKQSQTPPSPKPNNYVKKVHRRRIAVIGIVFAIIMVVFGVQIFNAHRTYANTMEQIEVSKTKLNKQKSLQSDLKLEVSQLHDTSYLEKYIREKYMYSKPGEQVYNLPNDVKTTTIQK</sequence>
<dbReference type="STRING" id="1423720.FC67_GL000634"/>
<dbReference type="KEGG" id="lali:LA20249_10395"/>
<keyword evidence="2" id="KW-0472">Membrane</keyword>
<dbReference type="EMBL" id="CP018867">
    <property type="protein sequence ID" value="AUI72571.1"/>
    <property type="molecule type" value="Genomic_DNA"/>
</dbReference>
<dbReference type="AlphaFoldDB" id="A0A2K9HJ46"/>
<keyword evidence="4" id="KW-1185">Reference proteome</keyword>
<evidence type="ECO:0000313" key="4">
    <source>
        <dbReference type="Proteomes" id="UP000234653"/>
    </source>
</evidence>
<organism evidence="3 4">
    <name type="scientific">Companilactobacillus alimentarius DSM 20249</name>
    <dbReference type="NCBI Taxonomy" id="1423720"/>
    <lineage>
        <taxon>Bacteria</taxon>
        <taxon>Bacillati</taxon>
        <taxon>Bacillota</taxon>
        <taxon>Bacilli</taxon>
        <taxon>Lactobacillales</taxon>
        <taxon>Lactobacillaceae</taxon>
        <taxon>Companilactobacillus</taxon>
    </lineage>
</organism>
<feature type="transmembrane region" description="Helical" evidence="2">
    <location>
        <begin position="38"/>
        <end position="57"/>
    </location>
</feature>
<evidence type="ECO:0000313" key="3">
    <source>
        <dbReference type="EMBL" id="AUI72571.1"/>
    </source>
</evidence>
<keyword evidence="2" id="KW-1133">Transmembrane helix</keyword>
<feature type="compositionally biased region" description="Polar residues" evidence="1">
    <location>
        <begin position="1"/>
        <end position="11"/>
    </location>
</feature>
<dbReference type="PANTHER" id="PTHR40027:SF1">
    <property type="entry name" value="CELL DIVISION PROTEIN DIVIC"/>
    <property type="match status" value="1"/>
</dbReference>
<reference evidence="3 4" key="1">
    <citation type="submission" date="2016-12" db="EMBL/GenBank/DDBJ databases">
        <title>The whole genome sequencing and assembly of Lactobacillus alimentarius DSM 20249T strain.</title>
        <authorList>
            <person name="Lee Y.-J."/>
            <person name="Yi H."/>
            <person name="Bahn Y.-S."/>
            <person name="Kim J.F."/>
            <person name="Lee D.-W."/>
        </authorList>
    </citation>
    <scope>NUCLEOTIDE SEQUENCE [LARGE SCALE GENOMIC DNA]</scope>
    <source>
        <strain evidence="3 4">DSM 20249</strain>
    </source>
</reference>
<accession>A0A2K9HJ46</accession>
<keyword evidence="2" id="KW-0812">Transmembrane</keyword>
<protein>
    <recommendedName>
        <fullName evidence="5">Septum formation initiator family protein</fullName>
    </recommendedName>
</protein>
<evidence type="ECO:0000256" key="1">
    <source>
        <dbReference type="SAM" id="MobiDB-lite"/>
    </source>
</evidence>
<dbReference type="InterPro" id="IPR007060">
    <property type="entry name" value="FtsL/DivIC"/>
</dbReference>
<name>A0A2K9HJ46_9LACO</name>
<dbReference type="RefSeq" id="WP_057738708.1">
    <property type="nucleotide sequence ID" value="NZ_AZDQ01000021.1"/>
</dbReference>
<dbReference type="GO" id="GO:0051301">
    <property type="term" value="P:cell division"/>
    <property type="evidence" value="ECO:0007669"/>
    <property type="project" value="InterPro"/>
</dbReference>
<gene>
    <name evidence="3" type="ORF">LA20249_10395</name>
</gene>
<proteinExistence type="predicted"/>
<dbReference type="InterPro" id="IPR039076">
    <property type="entry name" value="DivIC"/>
</dbReference>
<evidence type="ECO:0008006" key="5">
    <source>
        <dbReference type="Google" id="ProtNLM"/>
    </source>
</evidence>